<protein>
    <submittedName>
        <fullName evidence="9">Pisatin demethylase</fullName>
    </submittedName>
</protein>
<name>A0A8H4NHB0_9HYPO</name>
<dbReference type="GO" id="GO:0020037">
    <property type="term" value="F:heme binding"/>
    <property type="evidence" value="ECO:0007669"/>
    <property type="project" value="InterPro"/>
</dbReference>
<feature type="binding site" description="axial binding residue" evidence="8">
    <location>
        <position position="150"/>
    </location>
    <ligand>
        <name>heme</name>
        <dbReference type="ChEBI" id="CHEBI:30413"/>
    </ligand>
    <ligandPart>
        <name>Fe</name>
        <dbReference type="ChEBI" id="CHEBI:18248"/>
    </ligandPart>
</feature>
<dbReference type="PANTHER" id="PTHR24305">
    <property type="entry name" value="CYTOCHROME P450"/>
    <property type="match status" value="1"/>
</dbReference>
<dbReference type="GO" id="GO:0005506">
    <property type="term" value="F:iron ion binding"/>
    <property type="evidence" value="ECO:0007669"/>
    <property type="project" value="InterPro"/>
</dbReference>
<evidence type="ECO:0000313" key="9">
    <source>
        <dbReference type="EMBL" id="KAF4429631.1"/>
    </source>
</evidence>
<dbReference type="InterPro" id="IPR050121">
    <property type="entry name" value="Cytochrome_P450_monoxygenase"/>
</dbReference>
<comment type="cofactor">
    <cofactor evidence="1 8">
        <name>heme</name>
        <dbReference type="ChEBI" id="CHEBI:30413"/>
    </cofactor>
</comment>
<dbReference type="InterPro" id="IPR001128">
    <property type="entry name" value="Cyt_P450"/>
</dbReference>
<evidence type="ECO:0000256" key="8">
    <source>
        <dbReference type="PIRSR" id="PIRSR602401-1"/>
    </source>
</evidence>
<dbReference type="Gene3D" id="1.10.630.10">
    <property type="entry name" value="Cytochrome P450"/>
    <property type="match status" value="1"/>
</dbReference>
<keyword evidence="9" id="KW-0808">Transferase</keyword>
<evidence type="ECO:0000256" key="1">
    <source>
        <dbReference type="ARBA" id="ARBA00001971"/>
    </source>
</evidence>
<dbReference type="GO" id="GO:0008168">
    <property type="term" value="F:methyltransferase activity"/>
    <property type="evidence" value="ECO:0007669"/>
    <property type="project" value="UniProtKB-KW"/>
</dbReference>
<evidence type="ECO:0000256" key="6">
    <source>
        <dbReference type="ARBA" id="ARBA00023004"/>
    </source>
</evidence>
<evidence type="ECO:0000313" key="10">
    <source>
        <dbReference type="Proteomes" id="UP000536711"/>
    </source>
</evidence>
<keyword evidence="7" id="KW-0503">Monooxygenase</keyword>
<dbReference type="InterPro" id="IPR002401">
    <property type="entry name" value="Cyt_P450_E_grp-I"/>
</dbReference>
<dbReference type="EMBL" id="JAADJF010000260">
    <property type="protein sequence ID" value="KAF4429631.1"/>
    <property type="molecule type" value="Genomic_DNA"/>
</dbReference>
<dbReference type="OrthoDB" id="3934656at2759"/>
<evidence type="ECO:0000256" key="7">
    <source>
        <dbReference type="ARBA" id="ARBA00023033"/>
    </source>
</evidence>
<dbReference type="GO" id="GO:0016705">
    <property type="term" value="F:oxidoreductase activity, acting on paired donors, with incorporation or reduction of molecular oxygen"/>
    <property type="evidence" value="ECO:0007669"/>
    <property type="project" value="InterPro"/>
</dbReference>
<organism evidence="9 10">
    <name type="scientific">Fusarium acutatum</name>
    <dbReference type="NCBI Taxonomy" id="78861"/>
    <lineage>
        <taxon>Eukaryota</taxon>
        <taxon>Fungi</taxon>
        <taxon>Dikarya</taxon>
        <taxon>Ascomycota</taxon>
        <taxon>Pezizomycotina</taxon>
        <taxon>Sordariomycetes</taxon>
        <taxon>Hypocreomycetidae</taxon>
        <taxon>Hypocreales</taxon>
        <taxon>Nectriaceae</taxon>
        <taxon>Fusarium</taxon>
        <taxon>Fusarium fujikuroi species complex</taxon>
    </lineage>
</organism>
<keyword evidence="3 8" id="KW-0349">Heme</keyword>
<comment type="caution">
    <text evidence="9">The sequence shown here is derived from an EMBL/GenBank/DDBJ whole genome shotgun (WGS) entry which is preliminary data.</text>
</comment>
<dbReference type="InterPro" id="IPR036396">
    <property type="entry name" value="Cyt_P450_sf"/>
</dbReference>
<keyword evidence="4 8" id="KW-0479">Metal-binding</keyword>
<keyword evidence="5" id="KW-0560">Oxidoreductase</keyword>
<dbReference type="Pfam" id="PF00067">
    <property type="entry name" value="p450"/>
    <property type="match status" value="1"/>
</dbReference>
<dbReference type="GO" id="GO:0032259">
    <property type="term" value="P:methylation"/>
    <property type="evidence" value="ECO:0007669"/>
    <property type="project" value="UniProtKB-KW"/>
</dbReference>
<evidence type="ECO:0000256" key="2">
    <source>
        <dbReference type="ARBA" id="ARBA00010617"/>
    </source>
</evidence>
<dbReference type="AlphaFoldDB" id="A0A8H4NHB0"/>
<proteinExistence type="inferred from homology"/>
<sequence length="206" mass="22939">MFVAGSDTTASAMRVTLFYLMSCPRAYRKLKEEIRGAIREGRASSPITAAQARELPYLQAVIYEGLRMRPVTTGQQAKEVPAGGDIINGYFIPGGTSIAINFSAILGSKALFGPDADVFRPERFIGLSPSDLAEMRRNVEMNFGHGRWMCAGKPLAFMELQKVYFELLRAFDFQLTEPLSPMRSESYALFRDFGLKVRATVAEDME</sequence>
<comment type="similarity">
    <text evidence="2">Belongs to the cytochrome P450 family.</text>
</comment>
<accession>A0A8H4NHB0</accession>
<evidence type="ECO:0000256" key="4">
    <source>
        <dbReference type="ARBA" id="ARBA00022723"/>
    </source>
</evidence>
<evidence type="ECO:0000256" key="5">
    <source>
        <dbReference type="ARBA" id="ARBA00023002"/>
    </source>
</evidence>
<reference evidence="9 10" key="1">
    <citation type="submission" date="2020-01" db="EMBL/GenBank/DDBJ databases">
        <title>Identification and distribution of gene clusters putatively required for synthesis of sphingolipid metabolism inhibitors in phylogenetically diverse species of the filamentous fungus Fusarium.</title>
        <authorList>
            <person name="Kim H.-S."/>
            <person name="Busman M."/>
            <person name="Brown D.W."/>
            <person name="Divon H."/>
            <person name="Uhlig S."/>
            <person name="Proctor R.H."/>
        </authorList>
    </citation>
    <scope>NUCLEOTIDE SEQUENCE [LARGE SCALE GENOMIC DNA]</scope>
    <source>
        <strain evidence="9 10">NRRL 13308</strain>
    </source>
</reference>
<dbReference type="GO" id="GO:0004497">
    <property type="term" value="F:monooxygenase activity"/>
    <property type="evidence" value="ECO:0007669"/>
    <property type="project" value="UniProtKB-KW"/>
</dbReference>
<dbReference type="PANTHER" id="PTHR24305:SF77">
    <property type="entry name" value="CYTOCHROME P450 MONOOXYGENASE"/>
    <property type="match status" value="1"/>
</dbReference>
<dbReference type="PRINTS" id="PR00385">
    <property type="entry name" value="P450"/>
</dbReference>
<keyword evidence="6 8" id="KW-0408">Iron</keyword>
<keyword evidence="9" id="KW-0489">Methyltransferase</keyword>
<dbReference type="PRINTS" id="PR00463">
    <property type="entry name" value="EP450I"/>
</dbReference>
<dbReference type="Proteomes" id="UP000536711">
    <property type="component" value="Unassembled WGS sequence"/>
</dbReference>
<dbReference type="SUPFAM" id="SSF48264">
    <property type="entry name" value="Cytochrome P450"/>
    <property type="match status" value="1"/>
</dbReference>
<gene>
    <name evidence="9" type="ORF">FACUT_9039</name>
</gene>
<evidence type="ECO:0000256" key="3">
    <source>
        <dbReference type="ARBA" id="ARBA00022617"/>
    </source>
</evidence>
<keyword evidence="10" id="KW-1185">Reference proteome</keyword>